<name>A0A5A7Q8L6_STRAF</name>
<dbReference type="EMBL" id="BKCP01006139">
    <property type="protein sequence ID" value="GER41540.1"/>
    <property type="molecule type" value="Genomic_DNA"/>
</dbReference>
<organism evidence="1 2">
    <name type="scientific">Striga asiatica</name>
    <name type="common">Asiatic witchweed</name>
    <name type="synonym">Buchnera asiatica</name>
    <dbReference type="NCBI Taxonomy" id="4170"/>
    <lineage>
        <taxon>Eukaryota</taxon>
        <taxon>Viridiplantae</taxon>
        <taxon>Streptophyta</taxon>
        <taxon>Embryophyta</taxon>
        <taxon>Tracheophyta</taxon>
        <taxon>Spermatophyta</taxon>
        <taxon>Magnoliopsida</taxon>
        <taxon>eudicotyledons</taxon>
        <taxon>Gunneridae</taxon>
        <taxon>Pentapetalae</taxon>
        <taxon>asterids</taxon>
        <taxon>lamiids</taxon>
        <taxon>Lamiales</taxon>
        <taxon>Orobanchaceae</taxon>
        <taxon>Buchnereae</taxon>
        <taxon>Striga</taxon>
    </lineage>
</organism>
<sequence>MTIIRVNIDHALSTRCPRPTASSGIYLPQNQWLFQTVFISSIGTFLVSGMKKNTNAVMSTTQPAKKKKSPNLRWHSMERKSWPMMKVKNIFTETLMDCPADLVSSGWISLGTSQPRGPHDHANAAT</sequence>
<protein>
    <submittedName>
        <fullName evidence="1">Exodeoxyribonuclease 7 large subunit</fullName>
    </submittedName>
</protein>
<gene>
    <name evidence="1" type="ORF">STAS_18258</name>
</gene>
<keyword evidence="2" id="KW-1185">Reference proteome</keyword>
<reference evidence="2" key="1">
    <citation type="journal article" date="2019" name="Curr. Biol.">
        <title>Genome Sequence of Striga asiatica Provides Insight into the Evolution of Plant Parasitism.</title>
        <authorList>
            <person name="Yoshida S."/>
            <person name="Kim S."/>
            <person name="Wafula E.K."/>
            <person name="Tanskanen J."/>
            <person name="Kim Y.M."/>
            <person name="Honaas L."/>
            <person name="Yang Z."/>
            <person name="Spallek T."/>
            <person name="Conn C.E."/>
            <person name="Ichihashi Y."/>
            <person name="Cheong K."/>
            <person name="Cui S."/>
            <person name="Der J.P."/>
            <person name="Gundlach H."/>
            <person name="Jiao Y."/>
            <person name="Hori C."/>
            <person name="Ishida J.K."/>
            <person name="Kasahara H."/>
            <person name="Kiba T."/>
            <person name="Kim M.S."/>
            <person name="Koo N."/>
            <person name="Laohavisit A."/>
            <person name="Lee Y.H."/>
            <person name="Lumba S."/>
            <person name="McCourt P."/>
            <person name="Mortimer J.C."/>
            <person name="Mutuku J.M."/>
            <person name="Nomura T."/>
            <person name="Sasaki-Sekimoto Y."/>
            <person name="Seto Y."/>
            <person name="Wang Y."/>
            <person name="Wakatake T."/>
            <person name="Sakakibara H."/>
            <person name="Demura T."/>
            <person name="Yamaguchi S."/>
            <person name="Yoneyama K."/>
            <person name="Manabe R.I."/>
            <person name="Nelson D.C."/>
            <person name="Schulman A.H."/>
            <person name="Timko M.P."/>
            <person name="dePamphilis C.W."/>
            <person name="Choi D."/>
            <person name="Shirasu K."/>
        </authorList>
    </citation>
    <scope>NUCLEOTIDE SEQUENCE [LARGE SCALE GENOMIC DNA]</scope>
    <source>
        <strain evidence="2">cv. UVA1</strain>
    </source>
</reference>
<dbReference type="Proteomes" id="UP000325081">
    <property type="component" value="Unassembled WGS sequence"/>
</dbReference>
<evidence type="ECO:0000313" key="2">
    <source>
        <dbReference type="Proteomes" id="UP000325081"/>
    </source>
</evidence>
<dbReference type="OrthoDB" id="1733086at2759"/>
<accession>A0A5A7Q8L6</accession>
<dbReference type="AlphaFoldDB" id="A0A5A7Q8L6"/>
<comment type="caution">
    <text evidence="1">The sequence shown here is derived from an EMBL/GenBank/DDBJ whole genome shotgun (WGS) entry which is preliminary data.</text>
</comment>
<proteinExistence type="predicted"/>
<evidence type="ECO:0000313" key="1">
    <source>
        <dbReference type="EMBL" id="GER41540.1"/>
    </source>
</evidence>